<dbReference type="EMBL" id="JALLPJ020001019">
    <property type="protein sequence ID" value="KAL3777919.1"/>
    <property type="molecule type" value="Genomic_DNA"/>
</dbReference>
<dbReference type="AlphaFoldDB" id="A0ABD3NQA5"/>
<reference evidence="3 4" key="1">
    <citation type="submission" date="2024-10" db="EMBL/GenBank/DDBJ databases">
        <title>Updated reference genomes for cyclostephanoid diatoms.</title>
        <authorList>
            <person name="Roberts W.R."/>
            <person name="Alverson A.J."/>
        </authorList>
    </citation>
    <scope>NUCLEOTIDE SEQUENCE [LARGE SCALE GENOMIC DNA]</scope>
    <source>
        <strain evidence="3 4">AJA010-31</strain>
    </source>
</reference>
<feature type="compositionally biased region" description="Low complexity" evidence="1">
    <location>
        <begin position="467"/>
        <end position="482"/>
    </location>
</feature>
<organism evidence="3 4">
    <name type="scientific">Cyclotella atomus</name>
    <dbReference type="NCBI Taxonomy" id="382360"/>
    <lineage>
        <taxon>Eukaryota</taxon>
        <taxon>Sar</taxon>
        <taxon>Stramenopiles</taxon>
        <taxon>Ochrophyta</taxon>
        <taxon>Bacillariophyta</taxon>
        <taxon>Coscinodiscophyceae</taxon>
        <taxon>Thalassiosirophycidae</taxon>
        <taxon>Stephanodiscales</taxon>
        <taxon>Stephanodiscaceae</taxon>
        <taxon>Cyclotella</taxon>
    </lineage>
</organism>
<evidence type="ECO:0000313" key="4">
    <source>
        <dbReference type="Proteomes" id="UP001530400"/>
    </source>
</evidence>
<sequence length="537" mass="57793">MARPRPTRDSMQWPVIVLFSLLLHSHLLTDASLQILPQPLLHFVMNLCISQETRPLGGRRSPAKLIFFIAATVLLSAAVVFRGELAQLVSGTQQINPDTVGDLEEANKNLREPVQVQAIDPTIRKLDSDVLSDSADEEADETSVAPFHKLHSDVSSDSADEQAEDECPDIFLAGPCDVVEMNGIVYKCKSWPNSQWCSVTSYEPGSEKSEDVWEVIGHCHEEIEIEPVSSEVVVSEERMLQSLYCPLPYSSSSSYTVGDQVSVASGASFIVYECTDQGICNTEAPGSSSGWGLVAYCENTNSPTKAGTTLSPTASPTTPKSTVQVDSTLTWDIDCAALNSTTIIDVAKIIEESVYLTTDPNLPASITLQIVYVYELCGQAVGPHTGYPPSRRLQAQNEIKLYQVVSKDCLNCAEEIFNTTNAELVKVVEDGTLTTKIQTQSGGQIQAILDPVVNSTFIATTDRPTGVPTRAPSTPAPTNAPTNAPPVTPAPITPKPVVSKSNKSSKTTPRPVTPAPTPAPITPRPVSSKSSKVAKRM</sequence>
<proteinExistence type="predicted"/>
<keyword evidence="2" id="KW-0732">Signal</keyword>
<comment type="caution">
    <text evidence="3">The sequence shown here is derived from an EMBL/GenBank/DDBJ whole genome shotgun (WGS) entry which is preliminary data.</text>
</comment>
<feature type="compositionally biased region" description="Pro residues" evidence="1">
    <location>
        <begin position="511"/>
        <end position="523"/>
    </location>
</feature>
<feature type="compositionally biased region" description="Low complexity" evidence="1">
    <location>
        <begin position="495"/>
        <end position="510"/>
    </location>
</feature>
<dbReference type="Proteomes" id="UP001530400">
    <property type="component" value="Unassembled WGS sequence"/>
</dbReference>
<name>A0ABD3NQA5_9STRA</name>
<evidence type="ECO:0000313" key="3">
    <source>
        <dbReference type="EMBL" id="KAL3777919.1"/>
    </source>
</evidence>
<feature type="region of interest" description="Disordered" evidence="1">
    <location>
        <begin position="131"/>
        <end position="163"/>
    </location>
</feature>
<feature type="region of interest" description="Disordered" evidence="1">
    <location>
        <begin position="459"/>
        <end position="537"/>
    </location>
</feature>
<evidence type="ECO:0000256" key="1">
    <source>
        <dbReference type="SAM" id="MobiDB-lite"/>
    </source>
</evidence>
<feature type="signal peptide" evidence="2">
    <location>
        <begin position="1"/>
        <end position="31"/>
    </location>
</feature>
<feature type="chain" id="PRO_5044888211" evidence="2">
    <location>
        <begin position="32"/>
        <end position="537"/>
    </location>
</feature>
<accession>A0ABD3NQA5</accession>
<protein>
    <submittedName>
        <fullName evidence="3">Uncharacterized protein</fullName>
    </submittedName>
</protein>
<feature type="compositionally biased region" description="Pro residues" evidence="1">
    <location>
        <begin position="483"/>
        <end position="494"/>
    </location>
</feature>
<keyword evidence="4" id="KW-1185">Reference proteome</keyword>
<gene>
    <name evidence="3" type="ORF">ACHAWO_012534</name>
</gene>
<evidence type="ECO:0000256" key="2">
    <source>
        <dbReference type="SAM" id="SignalP"/>
    </source>
</evidence>